<sequence>MDKLHPHFDKGGKLEKLYPVYEAIDTFLYSPGHVTKGTTHVRDGLDSKRMMITVAMALLPCGLMALYNTGYQANLAMANMGVLSEPGWRGLVIEMLGVGYDYQSIIANLLHGALYFVPIFLVCNLVGGLWEGLFATVRKHEINEGFLVTGILFPLTLPPTIPLWQVAVGITFGVVIGKEVFGGTGKNFLNPAL</sequence>
<reference evidence="10" key="1">
    <citation type="submission" date="2018-05" db="EMBL/GenBank/DDBJ databases">
        <authorList>
            <person name="Lanie J.A."/>
            <person name="Ng W.-L."/>
            <person name="Kazmierczak K.M."/>
            <person name="Andrzejewski T.M."/>
            <person name="Davidsen T.M."/>
            <person name="Wayne K.J."/>
            <person name="Tettelin H."/>
            <person name="Glass J.I."/>
            <person name="Rusch D."/>
            <person name="Podicherti R."/>
            <person name="Tsui H.-C.T."/>
            <person name="Winkler M.E."/>
        </authorList>
    </citation>
    <scope>NUCLEOTIDE SEQUENCE</scope>
</reference>
<dbReference type="EMBL" id="UINC01153290">
    <property type="protein sequence ID" value="SVD47927.1"/>
    <property type="molecule type" value="Genomic_DNA"/>
</dbReference>
<keyword evidence="2" id="KW-0597">Phosphoprotein</keyword>
<feature type="transmembrane region" description="Helical" evidence="9">
    <location>
        <begin position="105"/>
        <end position="130"/>
    </location>
</feature>
<proteinExistence type="predicted"/>
<keyword evidence="3" id="KW-0285">Flavoprotein</keyword>
<evidence type="ECO:0000256" key="9">
    <source>
        <dbReference type="SAM" id="Phobius"/>
    </source>
</evidence>
<evidence type="ECO:0000313" key="10">
    <source>
        <dbReference type="EMBL" id="SVD47927.1"/>
    </source>
</evidence>
<organism evidence="10">
    <name type="scientific">marine metagenome</name>
    <dbReference type="NCBI Taxonomy" id="408172"/>
    <lineage>
        <taxon>unclassified sequences</taxon>
        <taxon>metagenomes</taxon>
        <taxon>ecological metagenomes</taxon>
    </lineage>
</organism>
<dbReference type="PANTHER" id="PTHR30578">
    <property type="entry name" value="ELECTRON TRANSPORT COMPLEX PROTEIN RNFD"/>
    <property type="match status" value="1"/>
</dbReference>
<dbReference type="AlphaFoldDB" id="A0A382VN07"/>
<dbReference type="GO" id="GO:0055085">
    <property type="term" value="P:transmembrane transport"/>
    <property type="evidence" value="ECO:0007669"/>
    <property type="project" value="InterPro"/>
</dbReference>
<evidence type="ECO:0000256" key="2">
    <source>
        <dbReference type="ARBA" id="ARBA00022553"/>
    </source>
</evidence>
<evidence type="ECO:0000256" key="7">
    <source>
        <dbReference type="ARBA" id="ARBA00022989"/>
    </source>
</evidence>
<evidence type="ECO:0000256" key="3">
    <source>
        <dbReference type="ARBA" id="ARBA00022630"/>
    </source>
</evidence>
<keyword evidence="4" id="KW-0288">FMN</keyword>
<feature type="transmembrane region" description="Helical" evidence="9">
    <location>
        <begin position="50"/>
        <end position="67"/>
    </location>
</feature>
<keyword evidence="1" id="KW-0813">Transport</keyword>
<keyword evidence="6" id="KW-1278">Translocase</keyword>
<evidence type="ECO:0000256" key="1">
    <source>
        <dbReference type="ARBA" id="ARBA00022448"/>
    </source>
</evidence>
<dbReference type="PANTHER" id="PTHR30578:SF1">
    <property type="entry name" value="NA(+)-TRANSLOCATING NADH-QUINONE REDUCTASE SUBUNIT B"/>
    <property type="match status" value="1"/>
</dbReference>
<keyword evidence="8 9" id="KW-0472">Membrane</keyword>
<keyword evidence="5 9" id="KW-0812">Transmembrane</keyword>
<evidence type="ECO:0000256" key="5">
    <source>
        <dbReference type="ARBA" id="ARBA00022692"/>
    </source>
</evidence>
<dbReference type="Pfam" id="PF03116">
    <property type="entry name" value="NQR2_RnfD_RnfE"/>
    <property type="match status" value="1"/>
</dbReference>
<keyword evidence="7 9" id="KW-1133">Transmembrane helix</keyword>
<evidence type="ECO:0000256" key="4">
    <source>
        <dbReference type="ARBA" id="ARBA00022643"/>
    </source>
</evidence>
<evidence type="ECO:0000256" key="8">
    <source>
        <dbReference type="ARBA" id="ARBA00023136"/>
    </source>
</evidence>
<accession>A0A382VN07</accession>
<dbReference type="InterPro" id="IPR004338">
    <property type="entry name" value="NqrB/RnfD"/>
</dbReference>
<evidence type="ECO:0000256" key="6">
    <source>
        <dbReference type="ARBA" id="ARBA00022967"/>
    </source>
</evidence>
<dbReference type="GO" id="GO:0005886">
    <property type="term" value="C:plasma membrane"/>
    <property type="evidence" value="ECO:0007669"/>
    <property type="project" value="TreeGrafter"/>
</dbReference>
<name>A0A382VN07_9ZZZZ</name>
<feature type="non-terminal residue" evidence="10">
    <location>
        <position position="193"/>
    </location>
</feature>
<evidence type="ECO:0008006" key="11">
    <source>
        <dbReference type="Google" id="ProtNLM"/>
    </source>
</evidence>
<gene>
    <name evidence="10" type="ORF">METZ01_LOCUS400781</name>
</gene>
<protein>
    <recommendedName>
        <fullName evidence="11">NADH:ubiquinone reductase (Na(+)-transporting) subunit B</fullName>
    </recommendedName>
</protein>